<dbReference type="PANTHER" id="PTHR39337:SF1">
    <property type="entry name" value="BLR5642 PROTEIN"/>
    <property type="match status" value="1"/>
</dbReference>
<organism evidence="1 2">
    <name type="scientific">Microvirga subterranea</name>
    <dbReference type="NCBI Taxonomy" id="186651"/>
    <lineage>
        <taxon>Bacteria</taxon>
        <taxon>Pseudomonadati</taxon>
        <taxon>Pseudomonadota</taxon>
        <taxon>Alphaproteobacteria</taxon>
        <taxon>Hyphomicrobiales</taxon>
        <taxon>Methylobacteriaceae</taxon>
        <taxon>Microvirga</taxon>
    </lineage>
</organism>
<dbReference type="AlphaFoldDB" id="A0A370HJ25"/>
<dbReference type="InterPro" id="IPR007438">
    <property type="entry name" value="DUF488"/>
</dbReference>
<keyword evidence="2" id="KW-1185">Reference proteome</keyword>
<evidence type="ECO:0000313" key="1">
    <source>
        <dbReference type="EMBL" id="RDI57760.1"/>
    </source>
</evidence>
<reference evidence="1 2" key="1">
    <citation type="submission" date="2018-07" db="EMBL/GenBank/DDBJ databases">
        <title>Genomic Encyclopedia of Type Strains, Phase IV (KMG-IV): sequencing the most valuable type-strain genomes for metagenomic binning, comparative biology and taxonomic classification.</title>
        <authorList>
            <person name="Goeker M."/>
        </authorList>
    </citation>
    <scope>NUCLEOTIDE SEQUENCE [LARGE SCALE GENOMIC DNA]</scope>
    <source>
        <strain evidence="1 2">DSM 14364</strain>
    </source>
</reference>
<accession>A0A370HJ25</accession>
<dbReference type="Pfam" id="PF04343">
    <property type="entry name" value="DUF488"/>
    <property type="match status" value="1"/>
</dbReference>
<name>A0A370HJ25_9HYPH</name>
<sequence>MRYHAHMTKQIFTIGYEGADMDRFLTVLQDAGVATLADVRAVALSRKRGFSKSSLREALAGRDIGYEHFRSLGTPKEGRQAARAGDGELMRRIFCQEVLDTPQGQESFEELATLADARPICLLCFERDPTNCHRRVLSERLARRGWSVVDLAVP</sequence>
<evidence type="ECO:0000313" key="2">
    <source>
        <dbReference type="Proteomes" id="UP000254925"/>
    </source>
</evidence>
<dbReference type="InterPro" id="IPR014519">
    <property type="entry name" value="UCP024492"/>
</dbReference>
<gene>
    <name evidence="1" type="ORF">DES45_10672</name>
</gene>
<proteinExistence type="predicted"/>
<dbReference type="EMBL" id="QQBB01000006">
    <property type="protein sequence ID" value="RDI57760.1"/>
    <property type="molecule type" value="Genomic_DNA"/>
</dbReference>
<comment type="caution">
    <text evidence="1">The sequence shown here is derived from an EMBL/GenBank/DDBJ whole genome shotgun (WGS) entry which is preliminary data.</text>
</comment>
<dbReference type="PANTHER" id="PTHR39337">
    <property type="entry name" value="BLR5642 PROTEIN"/>
    <property type="match status" value="1"/>
</dbReference>
<dbReference type="Proteomes" id="UP000254925">
    <property type="component" value="Unassembled WGS sequence"/>
</dbReference>
<protein>
    <submittedName>
        <fullName evidence="1">Uncharacterized protein DUF488</fullName>
    </submittedName>
</protein>
<dbReference type="PIRSF" id="PIRSF024492">
    <property type="entry name" value="UCP024492"/>
    <property type="match status" value="1"/>
</dbReference>